<evidence type="ECO:0000259" key="3">
    <source>
        <dbReference type="PROSITE" id="PS51186"/>
    </source>
</evidence>
<dbReference type="EC" id="2.3.1.-" evidence="4"/>
<dbReference type="PANTHER" id="PTHR10545:SF29">
    <property type="entry name" value="GH14572P-RELATED"/>
    <property type="match status" value="1"/>
</dbReference>
<proteinExistence type="predicted"/>
<dbReference type="PANTHER" id="PTHR10545">
    <property type="entry name" value="DIAMINE N-ACETYLTRANSFERASE"/>
    <property type="match status" value="1"/>
</dbReference>
<dbReference type="InterPro" id="IPR016181">
    <property type="entry name" value="Acyl_CoA_acyltransferase"/>
</dbReference>
<dbReference type="InterPro" id="IPR000182">
    <property type="entry name" value="GNAT_dom"/>
</dbReference>
<dbReference type="PROSITE" id="PS51186">
    <property type="entry name" value="GNAT"/>
    <property type="match status" value="1"/>
</dbReference>
<name>A0ABW3T7A6_9CAUL</name>
<keyword evidence="5" id="KW-1185">Reference proteome</keyword>
<dbReference type="EMBL" id="JBHTLQ010000044">
    <property type="protein sequence ID" value="MFD1192131.1"/>
    <property type="molecule type" value="Genomic_DNA"/>
</dbReference>
<sequence>MTIIDIPTRPDLKPAWRVLFDGYTTFYKRTLTDEVAEAVWGWILDPAHELEGVLALEGETPVGLAHFRRQPRPAVGRDMGYLDDLFVSPDARAKGTGRALLAHVAQVGRTRGWGVVRWTTADDNYRARSLYDQVAAKTAWNLYEMSLEA</sequence>
<dbReference type="Pfam" id="PF00583">
    <property type="entry name" value="Acetyltransf_1"/>
    <property type="match status" value="1"/>
</dbReference>
<organism evidence="4 5">
    <name type="scientific">Phenylobacterium conjunctum</name>
    <dbReference type="NCBI Taxonomy" id="1298959"/>
    <lineage>
        <taxon>Bacteria</taxon>
        <taxon>Pseudomonadati</taxon>
        <taxon>Pseudomonadota</taxon>
        <taxon>Alphaproteobacteria</taxon>
        <taxon>Caulobacterales</taxon>
        <taxon>Caulobacteraceae</taxon>
        <taxon>Phenylobacterium</taxon>
    </lineage>
</organism>
<dbReference type="Proteomes" id="UP001597216">
    <property type="component" value="Unassembled WGS sequence"/>
</dbReference>
<dbReference type="RefSeq" id="WP_377354336.1">
    <property type="nucleotide sequence ID" value="NZ_JBHTLQ010000044.1"/>
</dbReference>
<dbReference type="SUPFAM" id="SSF55729">
    <property type="entry name" value="Acyl-CoA N-acyltransferases (Nat)"/>
    <property type="match status" value="1"/>
</dbReference>
<evidence type="ECO:0000256" key="2">
    <source>
        <dbReference type="ARBA" id="ARBA00023315"/>
    </source>
</evidence>
<keyword evidence="1 4" id="KW-0808">Transferase</keyword>
<protein>
    <submittedName>
        <fullName evidence="4">GNAT family N-acetyltransferase</fullName>
        <ecNumber evidence="4">2.3.1.-</ecNumber>
    </submittedName>
</protein>
<dbReference type="InterPro" id="IPR051016">
    <property type="entry name" value="Diverse_Substrate_AcTransf"/>
</dbReference>
<keyword evidence="2 4" id="KW-0012">Acyltransferase</keyword>
<evidence type="ECO:0000313" key="5">
    <source>
        <dbReference type="Proteomes" id="UP001597216"/>
    </source>
</evidence>
<accession>A0ABW3T7A6</accession>
<dbReference type="Gene3D" id="3.40.630.30">
    <property type="match status" value="1"/>
</dbReference>
<gene>
    <name evidence="4" type="ORF">ACFQ27_16205</name>
</gene>
<dbReference type="GO" id="GO:0016746">
    <property type="term" value="F:acyltransferase activity"/>
    <property type="evidence" value="ECO:0007669"/>
    <property type="project" value="UniProtKB-KW"/>
</dbReference>
<comment type="caution">
    <text evidence="4">The sequence shown here is derived from an EMBL/GenBank/DDBJ whole genome shotgun (WGS) entry which is preliminary data.</text>
</comment>
<dbReference type="CDD" id="cd04301">
    <property type="entry name" value="NAT_SF"/>
    <property type="match status" value="1"/>
</dbReference>
<evidence type="ECO:0000256" key="1">
    <source>
        <dbReference type="ARBA" id="ARBA00022679"/>
    </source>
</evidence>
<feature type="domain" description="N-acetyltransferase" evidence="3">
    <location>
        <begin position="10"/>
        <end position="149"/>
    </location>
</feature>
<reference evidence="5" key="1">
    <citation type="journal article" date="2019" name="Int. J. Syst. Evol. Microbiol.">
        <title>The Global Catalogue of Microorganisms (GCM) 10K type strain sequencing project: providing services to taxonomists for standard genome sequencing and annotation.</title>
        <authorList>
            <consortium name="The Broad Institute Genomics Platform"/>
            <consortium name="The Broad Institute Genome Sequencing Center for Infectious Disease"/>
            <person name="Wu L."/>
            <person name="Ma J."/>
        </authorList>
    </citation>
    <scope>NUCLEOTIDE SEQUENCE [LARGE SCALE GENOMIC DNA]</scope>
    <source>
        <strain evidence="5">CCUG 55074</strain>
    </source>
</reference>
<evidence type="ECO:0000313" key="4">
    <source>
        <dbReference type="EMBL" id="MFD1192131.1"/>
    </source>
</evidence>